<sequence length="183" mass="20117">MAPAAQLCSGALAERHLPRALVRLRPIAAKAQNNDHQDAVRAAVRRIADKPNVRIALLSQAIDWSQEAETRIAGRVFPQALLSPDGADEVVSALLTRAASDDAALFALQFSWLRLLDDLDDAAIGQVTAAWCRVVEQDVFDRSTVQEVFGPVVHNVFGTPTCRTFTNWMSPSIRSDTLDWLTR</sequence>
<dbReference type="Proteomes" id="UP000630887">
    <property type="component" value="Unassembled WGS sequence"/>
</dbReference>
<gene>
    <name evidence="1" type="ORF">Cco03nite_74830</name>
</gene>
<organism evidence="1 2">
    <name type="scientific">Catellatospora coxensis</name>
    <dbReference type="NCBI Taxonomy" id="310354"/>
    <lineage>
        <taxon>Bacteria</taxon>
        <taxon>Bacillati</taxon>
        <taxon>Actinomycetota</taxon>
        <taxon>Actinomycetes</taxon>
        <taxon>Micromonosporales</taxon>
        <taxon>Micromonosporaceae</taxon>
        <taxon>Catellatospora</taxon>
    </lineage>
</organism>
<reference evidence="1 2" key="1">
    <citation type="submission" date="2021-01" db="EMBL/GenBank/DDBJ databases">
        <title>Whole genome shotgun sequence of Catellatospora coxensis NBRC 107359.</title>
        <authorList>
            <person name="Komaki H."/>
            <person name="Tamura T."/>
        </authorList>
    </citation>
    <scope>NUCLEOTIDE SEQUENCE [LARGE SCALE GENOMIC DNA]</scope>
    <source>
        <strain evidence="1 2">NBRC 107359</strain>
    </source>
</reference>
<proteinExistence type="predicted"/>
<name>A0A8J3L2V1_9ACTN</name>
<accession>A0A8J3L2V1</accession>
<dbReference type="RefSeq" id="WP_203698745.1">
    <property type="nucleotide sequence ID" value="NZ_BAAALC010000015.1"/>
</dbReference>
<evidence type="ECO:0000313" key="2">
    <source>
        <dbReference type="Proteomes" id="UP000630887"/>
    </source>
</evidence>
<dbReference type="EMBL" id="BONI01000100">
    <property type="protein sequence ID" value="GIG10783.1"/>
    <property type="molecule type" value="Genomic_DNA"/>
</dbReference>
<keyword evidence="2" id="KW-1185">Reference proteome</keyword>
<dbReference type="AlphaFoldDB" id="A0A8J3L2V1"/>
<comment type="caution">
    <text evidence="1">The sequence shown here is derived from an EMBL/GenBank/DDBJ whole genome shotgun (WGS) entry which is preliminary data.</text>
</comment>
<evidence type="ECO:0000313" key="1">
    <source>
        <dbReference type="EMBL" id="GIG10783.1"/>
    </source>
</evidence>
<protein>
    <submittedName>
        <fullName evidence="1">Uncharacterized protein</fullName>
    </submittedName>
</protein>